<dbReference type="Gene3D" id="1.10.10.10">
    <property type="entry name" value="Winged helix-like DNA-binding domain superfamily/Winged helix DNA-binding domain"/>
    <property type="match status" value="1"/>
</dbReference>
<dbReference type="InterPro" id="IPR007627">
    <property type="entry name" value="RNA_pol_sigma70_r2"/>
</dbReference>
<dbReference type="PANTHER" id="PTHR43133">
    <property type="entry name" value="RNA POLYMERASE ECF-TYPE SIGMA FACTO"/>
    <property type="match status" value="1"/>
</dbReference>
<dbReference type="SUPFAM" id="SSF88946">
    <property type="entry name" value="Sigma2 domain of RNA polymerase sigma factors"/>
    <property type="match status" value="1"/>
</dbReference>
<feature type="domain" description="RNA polymerase sigma factor 70 region 4 type 2" evidence="7">
    <location>
        <begin position="109"/>
        <end position="158"/>
    </location>
</feature>
<keyword evidence="4" id="KW-0238">DNA-binding</keyword>
<dbReference type="InterPro" id="IPR013249">
    <property type="entry name" value="RNA_pol_sigma70_r4_t2"/>
</dbReference>
<evidence type="ECO:0000256" key="2">
    <source>
        <dbReference type="ARBA" id="ARBA00023015"/>
    </source>
</evidence>
<evidence type="ECO:0000259" key="6">
    <source>
        <dbReference type="Pfam" id="PF04542"/>
    </source>
</evidence>
<evidence type="ECO:0000313" key="9">
    <source>
        <dbReference type="Proteomes" id="UP000614410"/>
    </source>
</evidence>
<dbReference type="GO" id="GO:0003677">
    <property type="term" value="F:DNA binding"/>
    <property type="evidence" value="ECO:0007669"/>
    <property type="project" value="UniProtKB-KW"/>
</dbReference>
<accession>A0A934KSJ1</accession>
<comment type="similarity">
    <text evidence="1">Belongs to the sigma-70 factor family. ECF subfamily.</text>
</comment>
<protein>
    <submittedName>
        <fullName evidence="8">RNA polymerase sigma factor</fullName>
    </submittedName>
</protein>
<name>A0A934KSJ1_9BACT</name>
<dbReference type="AlphaFoldDB" id="A0A934KSJ1"/>
<proteinExistence type="inferred from homology"/>
<keyword evidence="2" id="KW-0805">Transcription regulation</keyword>
<dbReference type="InterPro" id="IPR036388">
    <property type="entry name" value="WH-like_DNA-bd_sf"/>
</dbReference>
<dbReference type="PANTHER" id="PTHR43133:SF50">
    <property type="entry name" value="ECF RNA POLYMERASE SIGMA FACTOR SIGM"/>
    <property type="match status" value="1"/>
</dbReference>
<dbReference type="InterPro" id="IPR014284">
    <property type="entry name" value="RNA_pol_sigma-70_dom"/>
</dbReference>
<evidence type="ECO:0000256" key="5">
    <source>
        <dbReference type="ARBA" id="ARBA00023163"/>
    </source>
</evidence>
<dbReference type="Pfam" id="PF08281">
    <property type="entry name" value="Sigma70_r4_2"/>
    <property type="match status" value="1"/>
</dbReference>
<dbReference type="InterPro" id="IPR013324">
    <property type="entry name" value="RNA_pol_sigma_r3/r4-like"/>
</dbReference>
<sequence>MAATARPQVAEASFDALLGAERRRLYGIAYSILRDHSDAEDALQDAMLKAWRSWDSVRDESARQTWMVRICVNHCINRRQGLRLRLARVTHSGDAAPPDPRFEGRLVDLDRSYRKLSPRQRAAVFLHYHHGYSIDECADLMSCRPGSVRTHLARALASMRKEMANG</sequence>
<evidence type="ECO:0000259" key="7">
    <source>
        <dbReference type="Pfam" id="PF08281"/>
    </source>
</evidence>
<evidence type="ECO:0000256" key="4">
    <source>
        <dbReference type="ARBA" id="ARBA00023125"/>
    </source>
</evidence>
<dbReference type="NCBIfam" id="TIGR02937">
    <property type="entry name" value="sigma70-ECF"/>
    <property type="match status" value="1"/>
</dbReference>
<dbReference type="EMBL" id="JAEKNN010000061">
    <property type="protein sequence ID" value="MBJ7610352.1"/>
    <property type="molecule type" value="Genomic_DNA"/>
</dbReference>
<reference evidence="8 9" key="1">
    <citation type="submission" date="2020-10" db="EMBL/GenBank/DDBJ databases">
        <title>Ca. Dormibacterota MAGs.</title>
        <authorList>
            <person name="Montgomery K."/>
        </authorList>
    </citation>
    <scope>NUCLEOTIDE SEQUENCE [LARGE SCALE GENOMIC DNA]</scope>
    <source>
        <strain evidence="8">Mitchell_Peninsula_5</strain>
    </source>
</reference>
<evidence type="ECO:0000256" key="1">
    <source>
        <dbReference type="ARBA" id="ARBA00010641"/>
    </source>
</evidence>
<organism evidence="8 9">
    <name type="scientific">Candidatus Amunia macphersoniae</name>
    <dbReference type="NCBI Taxonomy" id="3127014"/>
    <lineage>
        <taxon>Bacteria</taxon>
        <taxon>Bacillati</taxon>
        <taxon>Candidatus Dormiibacterota</taxon>
        <taxon>Candidatus Dormibacteria</taxon>
        <taxon>Candidatus Aeolococcales</taxon>
        <taxon>Candidatus Aeolococcaceae</taxon>
        <taxon>Candidatus Amunia</taxon>
    </lineage>
</organism>
<dbReference type="InterPro" id="IPR013325">
    <property type="entry name" value="RNA_pol_sigma_r2"/>
</dbReference>
<dbReference type="Gene3D" id="1.10.1740.10">
    <property type="match status" value="1"/>
</dbReference>
<evidence type="ECO:0000313" key="8">
    <source>
        <dbReference type="EMBL" id="MBJ7610352.1"/>
    </source>
</evidence>
<dbReference type="SUPFAM" id="SSF88659">
    <property type="entry name" value="Sigma3 and sigma4 domains of RNA polymerase sigma factors"/>
    <property type="match status" value="1"/>
</dbReference>
<dbReference type="GO" id="GO:0016987">
    <property type="term" value="F:sigma factor activity"/>
    <property type="evidence" value="ECO:0007669"/>
    <property type="project" value="UniProtKB-KW"/>
</dbReference>
<comment type="caution">
    <text evidence="8">The sequence shown here is derived from an EMBL/GenBank/DDBJ whole genome shotgun (WGS) entry which is preliminary data.</text>
</comment>
<evidence type="ECO:0000256" key="3">
    <source>
        <dbReference type="ARBA" id="ARBA00023082"/>
    </source>
</evidence>
<dbReference type="GO" id="GO:0006352">
    <property type="term" value="P:DNA-templated transcription initiation"/>
    <property type="evidence" value="ECO:0007669"/>
    <property type="project" value="InterPro"/>
</dbReference>
<dbReference type="Proteomes" id="UP000614410">
    <property type="component" value="Unassembled WGS sequence"/>
</dbReference>
<feature type="domain" description="RNA polymerase sigma-70 region 2" evidence="6">
    <location>
        <begin position="20"/>
        <end position="79"/>
    </location>
</feature>
<keyword evidence="5" id="KW-0804">Transcription</keyword>
<dbReference type="InterPro" id="IPR039425">
    <property type="entry name" value="RNA_pol_sigma-70-like"/>
</dbReference>
<dbReference type="Pfam" id="PF04542">
    <property type="entry name" value="Sigma70_r2"/>
    <property type="match status" value="1"/>
</dbReference>
<keyword evidence="3" id="KW-0731">Sigma factor</keyword>
<gene>
    <name evidence="8" type="ORF">JF887_13115</name>
</gene>